<keyword evidence="2" id="KW-1185">Reference proteome</keyword>
<evidence type="ECO:0000313" key="1">
    <source>
        <dbReference type="EMBL" id="KAH7850401.1"/>
    </source>
</evidence>
<protein>
    <submittedName>
        <fullName evidence="1">Uncharacterized protein</fullName>
    </submittedName>
</protein>
<sequence>MSSFLFITYAIGGDFAGILFSENIGHLKECEIEEHLALPSFEVNSPELEGLVEISDILSIIGVGDEMGHVNGREVDEVEASGSGRGAGEVGLGGGEGVGGGHDEEVDVEVVVGGEAFC</sequence>
<dbReference type="Proteomes" id="UP000828048">
    <property type="component" value="Chromosome 7"/>
</dbReference>
<evidence type="ECO:0000313" key="2">
    <source>
        <dbReference type="Proteomes" id="UP000828048"/>
    </source>
</evidence>
<organism evidence="1 2">
    <name type="scientific">Vaccinium darrowii</name>
    <dbReference type="NCBI Taxonomy" id="229202"/>
    <lineage>
        <taxon>Eukaryota</taxon>
        <taxon>Viridiplantae</taxon>
        <taxon>Streptophyta</taxon>
        <taxon>Embryophyta</taxon>
        <taxon>Tracheophyta</taxon>
        <taxon>Spermatophyta</taxon>
        <taxon>Magnoliopsida</taxon>
        <taxon>eudicotyledons</taxon>
        <taxon>Gunneridae</taxon>
        <taxon>Pentapetalae</taxon>
        <taxon>asterids</taxon>
        <taxon>Ericales</taxon>
        <taxon>Ericaceae</taxon>
        <taxon>Vaccinioideae</taxon>
        <taxon>Vaccinieae</taxon>
        <taxon>Vaccinium</taxon>
    </lineage>
</organism>
<gene>
    <name evidence="1" type="ORF">Vadar_032328</name>
</gene>
<proteinExistence type="predicted"/>
<comment type="caution">
    <text evidence="1">The sequence shown here is derived from an EMBL/GenBank/DDBJ whole genome shotgun (WGS) entry which is preliminary data.</text>
</comment>
<dbReference type="EMBL" id="CM037157">
    <property type="protein sequence ID" value="KAH7850401.1"/>
    <property type="molecule type" value="Genomic_DNA"/>
</dbReference>
<name>A0ACB7YA58_9ERIC</name>
<accession>A0ACB7YA58</accession>
<reference evidence="1 2" key="1">
    <citation type="journal article" date="2021" name="Hortic Res">
        <title>High-quality reference genome and annotation aids understanding of berry development for evergreen blueberry (Vaccinium darrowii).</title>
        <authorList>
            <person name="Yu J."/>
            <person name="Hulse-Kemp A.M."/>
            <person name="Babiker E."/>
            <person name="Staton M."/>
        </authorList>
    </citation>
    <scope>NUCLEOTIDE SEQUENCE [LARGE SCALE GENOMIC DNA]</scope>
    <source>
        <strain evidence="2">cv. NJ 8807/NJ 8810</strain>
        <tissue evidence="1">Young leaf</tissue>
    </source>
</reference>